<evidence type="ECO:0000256" key="2">
    <source>
        <dbReference type="ARBA" id="ARBA00022723"/>
    </source>
</evidence>
<sequence>MSSVNRSLLTLVLTCAALHSGMAQQPSPLSGATLFHEKGCEHCHGANFAGIPDKGPSLLTVGKRLKKDAIARQIHDGGQEMPSFGDVLQPDEISALVDMLHNKKKAPKEVQASR</sequence>
<dbReference type="STRING" id="474950.SAMN05421771_3672"/>
<dbReference type="SUPFAM" id="SSF46626">
    <property type="entry name" value="Cytochrome c"/>
    <property type="match status" value="1"/>
</dbReference>
<keyword evidence="7" id="KW-1185">Reference proteome</keyword>
<name>A0A1I6MY30_9BACT</name>
<evidence type="ECO:0000256" key="1">
    <source>
        <dbReference type="ARBA" id="ARBA00022617"/>
    </source>
</evidence>
<dbReference type="InterPro" id="IPR036909">
    <property type="entry name" value="Cyt_c-like_dom_sf"/>
</dbReference>
<dbReference type="GO" id="GO:0009055">
    <property type="term" value="F:electron transfer activity"/>
    <property type="evidence" value="ECO:0007669"/>
    <property type="project" value="InterPro"/>
</dbReference>
<dbReference type="GO" id="GO:0046872">
    <property type="term" value="F:metal ion binding"/>
    <property type="evidence" value="ECO:0007669"/>
    <property type="project" value="UniProtKB-KW"/>
</dbReference>
<dbReference type="AlphaFoldDB" id="A0A1I6MY30"/>
<dbReference type="EMBL" id="FOZL01000002">
    <property type="protein sequence ID" value="SFS20521.1"/>
    <property type="molecule type" value="Genomic_DNA"/>
</dbReference>
<dbReference type="PROSITE" id="PS51007">
    <property type="entry name" value="CYTC"/>
    <property type="match status" value="1"/>
</dbReference>
<protein>
    <submittedName>
        <fullName evidence="6">Cytochrome C oxidase, cbb3-type, subunit III</fullName>
    </submittedName>
</protein>
<dbReference type="Proteomes" id="UP000199024">
    <property type="component" value="Unassembled WGS sequence"/>
</dbReference>
<evidence type="ECO:0000256" key="3">
    <source>
        <dbReference type="ARBA" id="ARBA00023004"/>
    </source>
</evidence>
<keyword evidence="2 4" id="KW-0479">Metal-binding</keyword>
<proteinExistence type="predicted"/>
<reference evidence="6 7" key="1">
    <citation type="submission" date="2016-10" db="EMBL/GenBank/DDBJ databases">
        <authorList>
            <person name="de Groot N.N."/>
        </authorList>
    </citation>
    <scope>NUCLEOTIDE SEQUENCE [LARGE SCALE GENOMIC DNA]</scope>
    <source>
        <strain evidence="6 7">DSM 21001</strain>
    </source>
</reference>
<evidence type="ECO:0000313" key="6">
    <source>
        <dbReference type="EMBL" id="SFS20521.1"/>
    </source>
</evidence>
<organism evidence="6 7">
    <name type="scientific">Granulicella pectinivorans</name>
    <dbReference type="NCBI Taxonomy" id="474950"/>
    <lineage>
        <taxon>Bacteria</taxon>
        <taxon>Pseudomonadati</taxon>
        <taxon>Acidobacteriota</taxon>
        <taxon>Terriglobia</taxon>
        <taxon>Terriglobales</taxon>
        <taxon>Acidobacteriaceae</taxon>
        <taxon>Granulicella</taxon>
    </lineage>
</organism>
<dbReference type="GO" id="GO:0020037">
    <property type="term" value="F:heme binding"/>
    <property type="evidence" value="ECO:0007669"/>
    <property type="project" value="InterPro"/>
</dbReference>
<feature type="domain" description="Cytochrome c" evidence="5">
    <location>
        <begin position="26"/>
        <end position="104"/>
    </location>
</feature>
<dbReference type="InterPro" id="IPR009056">
    <property type="entry name" value="Cyt_c-like_dom"/>
</dbReference>
<gene>
    <name evidence="6" type="ORF">SAMN05421771_3672</name>
</gene>
<evidence type="ECO:0000259" key="5">
    <source>
        <dbReference type="PROSITE" id="PS51007"/>
    </source>
</evidence>
<dbReference type="Gene3D" id="1.10.760.10">
    <property type="entry name" value="Cytochrome c-like domain"/>
    <property type="match status" value="1"/>
</dbReference>
<evidence type="ECO:0000256" key="4">
    <source>
        <dbReference type="PROSITE-ProRule" id="PRU00433"/>
    </source>
</evidence>
<accession>A0A1I6MY30</accession>
<dbReference type="Pfam" id="PF13442">
    <property type="entry name" value="Cytochrome_CBB3"/>
    <property type="match status" value="1"/>
</dbReference>
<evidence type="ECO:0000313" key="7">
    <source>
        <dbReference type="Proteomes" id="UP000199024"/>
    </source>
</evidence>
<keyword evidence="3 4" id="KW-0408">Iron</keyword>
<keyword evidence="1 4" id="KW-0349">Heme</keyword>